<dbReference type="CDD" id="cd00093">
    <property type="entry name" value="HTH_XRE"/>
    <property type="match status" value="1"/>
</dbReference>
<feature type="domain" description="HTH cro/C1-type" evidence="2">
    <location>
        <begin position="17"/>
        <end position="71"/>
    </location>
</feature>
<dbReference type="STRING" id="657014.SAMN04488092_102318"/>
<dbReference type="PROSITE" id="PS50943">
    <property type="entry name" value="HTH_CROC1"/>
    <property type="match status" value="1"/>
</dbReference>
<keyword evidence="1" id="KW-0238">DNA-binding</keyword>
<reference evidence="3 4" key="1">
    <citation type="submission" date="2016-10" db="EMBL/GenBank/DDBJ databases">
        <authorList>
            <person name="de Groot N.N."/>
        </authorList>
    </citation>
    <scope>NUCLEOTIDE SEQUENCE [LARGE SCALE GENOMIC DNA]</scope>
    <source>
        <strain evidence="3 4">DSM 22007</strain>
    </source>
</reference>
<sequence length="129" mass="14280">MEKVMSHPVDVHVGKKLKNLRVLRGQTQTDVAKGLDISFQQVQKYELGRNRISASKLFELSNILNVAPSYFFDGLNQSADGSSPVIDEETARIAAVFSKIKDERLKSQIRSFIDAVAGYAPTPEETPVS</sequence>
<dbReference type="Pfam" id="PF01381">
    <property type="entry name" value="HTH_3"/>
    <property type="match status" value="1"/>
</dbReference>
<dbReference type="PANTHER" id="PTHR46558:SF4">
    <property type="entry name" value="DNA-BIDING PHAGE PROTEIN"/>
    <property type="match status" value="1"/>
</dbReference>
<evidence type="ECO:0000259" key="2">
    <source>
        <dbReference type="PROSITE" id="PS50943"/>
    </source>
</evidence>
<name>A0A1H9AZP1_9RHOB</name>
<proteinExistence type="predicted"/>
<dbReference type="InterPro" id="IPR001387">
    <property type="entry name" value="Cro/C1-type_HTH"/>
</dbReference>
<dbReference type="SMART" id="SM00530">
    <property type="entry name" value="HTH_XRE"/>
    <property type="match status" value="1"/>
</dbReference>
<dbReference type="EMBL" id="FOEP01000002">
    <property type="protein sequence ID" value="SEP82079.1"/>
    <property type="molecule type" value="Genomic_DNA"/>
</dbReference>
<accession>A0A1H9AZP1</accession>
<evidence type="ECO:0000313" key="3">
    <source>
        <dbReference type="EMBL" id="SEP82079.1"/>
    </source>
</evidence>
<dbReference type="Gene3D" id="1.10.260.40">
    <property type="entry name" value="lambda repressor-like DNA-binding domains"/>
    <property type="match status" value="1"/>
</dbReference>
<evidence type="ECO:0000256" key="1">
    <source>
        <dbReference type="ARBA" id="ARBA00023125"/>
    </source>
</evidence>
<dbReference type="GO" id="GO:0003677">
    <property type="term" value="F:DNA binding"/>
    <property type="evidence" value="ECO:0007669"/>
    <property type="project" value="UniProtKB-KW"/>
</dbReference>
<keyword evidence="4" id="KW-1185">Reference proteome</keyword>
<organism evidence="3 4">
    <name type="scientific">Thalassovita taeanensis</name>
    <dbReference type="NCBI Taxonomy" id="657014"/>
    <lineage>
        <taxon>Bacteria</taxon>
        <taxon>Pseudomonadati</taxon>
        <taxon>Pseudomonadota</taxon>
        <taxon>Alphaproteobacteria</taxon>
        <taxon>Rhodobacterales</taxon>
        <taxon>Roseobacteraceae</taxon>
        <taxon>Thalassovita</taxon>
    </lineage>
</organism>
<dbReference type="Proteomes" id="UP000198634">
    <property type="component" value="Unassembled WGS sequence"/>
</dbReference>
<dbReference type="InterPro" id="IPR010982">
    <property type="entry name" value="Lambda_DNA-bd_dom_sf"/>
</dbReference>
<evidence type="ECO:0000313" key="4">
    <source>
        <dbReference type="Proteomes" id="UP000198634"/>
    </source>
</evidence>
<dbReference type="AlphaFoldDB" id="A0A1H9AZP1"/>
<dbReference type="PANTHER" id="PTHR46558">
    <property type="entry name" value="TRACRIPTIONAL REGULATORY PROTEIN-RELATED-RELATED"/>
    <property type="match status" value="1"/>
</dbReference>
<protein>
    <submittedName>
        <fullName evidence="3">Transcriptional regulator, contains XRE-family HTH domain</fullName>
    </submittedName>
</protein>
<gene>
    <name evidence="3" type="ORF">SAMN04488092_102318</name>
</gene>
<dbReference type="SUPFAM" id="SSF47413">
    <property type="entry name" value="lambda repressor-like DNA-binding domains"/>
    <property type="match status" value="1"/>
</dbReference>